<reference evidence="7" key="1">
    <citation type="submission" date="2016-10" db="EMBL/GenBank/DDBJ databases">
        <authorList>
            <person name="Varghese N."/>
        </authorList>
    </citation>
    <scope>NUCLEOTIDE SEQUENCE [LARGE SCALE GENOMIC DNA]</scope>
    <source>
        <strain evidence="7">DSM 45096 / BCRC 16803 / CGMCC 4.1857 / CIP 109030 / JCM 12277 / KCTC 19219 / NBRC 100920 / 33214</strain>
    </source>
</reference>
<feature type="region of interest" description="Disordered" evidence="4">
    <location>
        <begin position="1"/>
        <end position="20"/>
    </location>
</feature>
<dbReference type="OrthoDB" id="9808140at2"/>
<dbReference type="PROSITE" id="PS01184">
    <property type="entry name" value="UBIE_2"/>
    <property type="match status" value="1"/>
</dbReference>
<dbReference type="SUPFAM" id="SSF53335">
    <property type="entry name" value="S-adenosyl-L-methionine-dependent methyltransferases"/>
    <property type="match status" value="1"/>
</dbReference>
<dbReference type="GO" id="GO:0032259">
    <property type="term" value="P:methylation"/>
    <property type="evidence" value="ECO:0007669"/>
    <property type="project" value="UniProtKB-KW"/>
</dbReference>
<keyword evidence="1 6" id="KW-0489">Methyltransferase</keyword>
<feature type="domain" description="Methyltransferase" evidence="5">
    <location>
        <begin position="62"/>
        <end position="157"/>
    </location>
</feature>
<sequence length="229" mass="24485">MEDMAKNHPTPAPTGARNHDYLPAAGRDALLPFYDRLTALLGAGRLHRTLIAQAGLTDGLRVLEIGCGTGNLTLAAKRAHPGVDLTGSDPDPLALDVARRKAAGLAGIRFEAGYAQRLSYADGDFDQVLSALMLHHLDDEAKAEAAAEVRRVLRPGGRLHLVDFTGTRAGLHGYLASRLMKSGHFEAEEGTDDQVLPLLEAAGLDAVLVTTSRHPVLGRVNYYQALRPS</sequence>
<dbReference type="EMBL" id="FOAZ01000009">
    <property type="protein sequence ID" value="SEL54269.1"/>
    <property type="molecule type" value="Genomic_DNA"/>
</dbReference>
<name>A0A1H7R2E5_STRJI</name>
<gene>
    <name evidence="6" type="ORF">SAMN05414137_109335</name>
</gene>
<dbReference type="Gene3D" id="3.40.50.150">
    <property type="entry name" value="Vaccinia Virus protein VP39"/>
    <property type="match status" value="1"/>
</dbReference>
<organism evidence="6 7">
    <name type="scientific">Streptacidiphilus jiangxiensis</name>
    <dbReference type="NCBI Taxonomy" id="235985"/>
    <lineage>
        <taxon>Bacteria</taxon>
        <taxon>Bacillati</taxon>
        <taxon>Actinomycetota</taxon>
        <taxon>Actinomycetes</taxon>
        <taxon>Kitasatosporales</taxon>
        <taxon>Streptomycetaceae</taxon>
        <taxon>Streptacidiphilus</taxon>
    </lineage>
</organism>
<dbReference type="InterPro" id="IPR023576">
    <property type="entry name" value="UbiE/COQ5_MeTrFase_CS"/>
</dbReference>
<evidence type="ECO:0000313" key="6">
    <source>
        <dbReference type="EMBL" id="SEL54269.1"/>
    </source>
</evidence>
<dbReference type="GO" id="GO:0008168">
    <property type="term" value="F:methyltransferase activity"/>
    <property type="evidence" value="ECO:0007669"/>
    <property type="project" value="UniProtKB-KW"/>
</dbReference>
<evidence type="ECO:0000256" key="2">
    <source>
        <dbReference type="ARBA" id="ARBA00022679"/>
    </source>
</evidence>
<dbReference type="eggNOG" id="COG2226">
    <property type="taxonomic scope" value="Bacteria"/>
</dbReference>
<evidence type="ECO:0000313" key="7">
    <source>
        <dbReference type="Proteomes" id="UP000183015"/>
    </source>
</evidence>
<protein>
    <submittedName>
        <fullName evidence="6">Methyltransferase domain-containing protein</fullName>
    </submittedName>
</protein>
<dbReference type="InterPro" id="IPR050508">
    <property type="entry name" value="Methyltransf_Superfamily"/>
</dbReference>
<dbReference type="CDD" id="cd02440">
    <property type="entry name" value="AdoMet_MTases"/>
    <property type="match status" value="1"/>
</dbReference>
<keyword evidence="7" id="KW-1185">Reference proteome</keyword>
<evidence type="ECO:0000256" key="1">
    <source>
        <dbReference type="ARBA" id="ARBA00022603"/>
    </source>
</evidence>
<accession>A0A1H7R2E5</accession>
<dbReference type="Proteomes" id="UP000183015">
    <property type="component" value="Unassembled WGS sequence"/>
</dbReference>
<evidence type="ECO:0000256" key="3">
    <source>
        <dbReference type="ARBA" id="ARBA00022691"/>
    </source>
</evidence>
<dbReference type="PANTHER" id="PTHR42912">
    <property type="entry name" value="METHYLTRANSFERASE"/>
    <property type="match status" value="1"/>
</dbReference>
<evidence type="ECO:0000256" key="4">
    <source>
        <dbReference type="SAM" id="MobiDB-lite"/>
    </source>
</evidence>
<dbReference type="InterPro" id="IPR041698">
    <property type="entry name" value="Methyltransf_25"/>
</dbReference>
<dbReference type="STRING" id="235985.SAMN05414137_109335"/>
<dbReference type="AlphaFoldDB" id="A0A1H7R2E5"/>
<dbReference type="Pfam" id="PF13649">
    <property type="entry name" value="Methyltransf_25"/>
    <property type="match status" value="1"/>
</dbReference>
<keyword evidence="2 6" id="KW-0808">Transferase</keyword>
<keyword evidence="3" id="KW-0949">S-adenosyl-L-methionine</keyword>
<evidence type="ECO:0000259" key="5">
    <source>
        <dbReference type="Pfam" id="PF13649"/>
    </source>
</evidence>
<dbReference type="InterPro" id="IPR029063">
    <property type="entry name" value="SAM-dependent_MTases_sf"/>
</dbReference>
<proteinExistence type="predicted"/>